<feature type="compositionally biased region" description="Basic and acidic residues" evidence="1">
    <location>
        <begin position="34"/>
        <end position="46"/>
    </location>
</feature>
<evidence type="ECO:0000256" key="1">
    <source>
        <dbReference type="SAM" id="MobiDB-lite"/>
    </source>
</evidence>
<reference evidence="2 3" key="1">
    <citation type="journal article" date="2014" name="BMC Genomics">
        <title>Comparative genomics of Bradyrhizobium japonicum CPAC 15 and Bradyrhizobium diazoefficiens CPAC 7: elite model strains for understanding symbiotic performance with soybean.</title>
        <authorList>
            <person name="Siqueira A.F."/>
            <person name="Ormeno-Orrillo E."/>
            <person name="Souza R.C."/>
            <person name="Rodrigues E.P."/>
            <person name="Almeida L.G."/>
            <person name="Barcellos F.G."/>
            <person name="Batista J.S."/>
            <person name="Nakatami A.S."/>
            <person name="Martinez-Romero E."/>
            <person name="Vasconcelos A.T."/>
            <person name="Hungria M."/>
        </authorList>
    </citation>
    <scope>NUCLEOTIDE SEQUENCE [LARGE SCALE GENOMIC DNA]</scope>
    <source>
        <strain evidence="2 3">SEMIA 5080</strain>
    </source>
</reference>
<feature type="region of interest" description="Disordered" evidence="1">
    <location>
        <begin position="1"/>
        <end position="53"/>
    </location>
</feature>
<sequence length="89" mass="9965">MDSGLATSSRPGMTRERYAPSPHARRHHGHHRQQQHDGHELERGDRLGAPGGDLVAERQMGFEEFRFVDGLEDGGEARAQGHREQRVAS</sequence>
<dbReference type="Proteomes" id="UP000024900">
    <property type="component" value="Unassembled WGS sequence"/>
</dbReference>
<feature type="compositionally biased region" description="Polar residues" evidence="1">
    <location>
        <begin position="1"/>
        <end position="11"/>
    </location>
</feature>
<gene>
    <name evidence="2" type="ORF">BJA5080_05611</name>
</gene>
<name>A0A837C4U5_9BRAD</name>
<protein>
    <submittedName>
        <fullName evidence="2">Uncharacterized protein</fullName>
    </submittedName>
</protein>
<proteinExistence type="predicted"/>
<accession>A0A837C4U5</accession>
<evidence type="ECO:0000313" key="3">
    <source>
        <dbReference type="Proteomes" id="UP000024900"/>
    </source>
</evidence>
<dbReference type="AlphaFoldDB" id="A0A837C4U5"/>
<comment type="caution">
    <text evidence="2">The sequence shown here is derived from an EMBL/GenBank/DDBJ whole genome shotgun (WGS) entry which is preliminary data.</text>
</comment>
<feature type="compositionally biased region" description="Basic residues" evidence="1">
    <location>
        <begin position="23"/>
        <end position="33"/>
    </location>
</feature>
<organism evidence="2 3">
    <name type="scientific">Bradyrhizobium diazoefficiens SEMIA 5080</name>
    <dbReference type="NCBI Taxonomy" id="754504"/>
    <lineage>
        <taxon>Bacteria</taxon>
        <taxon>Pseudomonadati</taxon>
        <taxon>Pseudomonadota</taxon>
        <taxon>Alphaproteobacteria</taxon>
        <taxon>Hyphomicrobiales</taxon>
        <taxon>Nitrobacteraceae</taxon>
        <taxon>Bradyrhizobium</taxon>
    </lineage>
</organism>
<dbReference type="EMBL" id="ADOU02000008">
    <property type="protein sequence ID" value="KGJ63813.1"/>
    <property type="molecule type" value="Genomic_DNA"/>
</dbReference>
<evidence type="ECO:0000313" key="2">
    <source>
        <dbReference type="EMBL" id="KGJ63813.1"/>
    </source>
</evidence>